<dbReference type="InterPro" id="IPR002509">
    <property type="entry name" value="NODB_dom"/>
</dbReference>
<evidence type="ECO:0000256" key="1">
    <source>
        <dbReference type="ARBA" id="ARBA00003236"/>
    </source>
</evidence>
<dbReference type="GO" id="GO:0016810">
    <property type="term" value="F:hydrolase activity, acting on carbon-nitrogen (but not peptide) bonds"/>
    <property type="evidence" value="ECO:0007669"/>
    <property type="project" value="InterPro"/>
</dbReference>
<dbReference type="PANTHER" id="PTHR43123">
    <property type="entry name" value="POLYSACCHARIDE DEACETYLASE-RELATED"/>
    <property type="match status" value="1"/>
</dbReference>
<sequence>MADRHSVSIGPTGADYPRDLVGYAGSPPDPKWPGGARIAVQLVINYEEGGERCLLHGDGESEAFLSEMVGAEPWPGQRHMSMESLYEYGSRAGFWRLHRLCTERNLPVTVFGVAAAMQRNPDAVAAMQAADWEIASHGLKWIDYRDFDRESERAHLHEALRIHEQVTGARPKGWYTGRTSEHTVPLVMEEAGVRYSADCYSDDLPYWVAGPDGPFLMVPYTLDVNDMRFASPQGFNSGDQFYAYLRDTFDQLYAEGVAGSPKMMSVGLHCRLAGRPGRAAALARFLDYVAGHEAVWFARRIDIAEHWHAYHKPADGPAA</sequence>
<reference evidence="6" key="2">
    <citation type="journal article" date="2020" name="Microorganisms">
        <title>Osmotic Adaptation and Compatible Solute Biosynthesis of Phototrophic Bacteria as Revealed from Genome Analyses.</title>
        <authorList>
            <person name="Imhoff J.F."/>
            <person name="Rahn T."/>
            <person name="Kunzel S."/>
            <person name="Keller A."/>
            <person name="Neulinger S.C."/>
        </authorList>
    </citation>
    <scope>NUCLEOTIDE SEQUENCE</scope>
    <source>
        <strain evidence="6">DSM 9154</strain>
    </source>
</reference>
<accession>A0A934V130</accession>
<evidence type="ECO:0000256" key="4">
    <source>
        <dbReference type="ARBA" id="ARBA00032976"/>
    </source>
</evidence>
<dbReference type="AlphaFoldDB" id="A0A934V130"/>
<protein>
    <recommendedName>
        <fullName evidence="3">Chitooligosaccharide deacetylase</fullName>
    </recommendedName>
    <alternativeName>
        <fullName evidence="4">Nodulation protein B</fullName>
    </alternativeName>
</protein>
<evidence type="ECO:0000313" key="7">
    <source>
        <dbReference type="Proteomes" id="UP000778970"/>
    </source>
</evidence>
<dbReference type="InterPro" id="IPR011330">
    <property type="entry name" value="Glyco_hydro/deAcase_b/a-brl"/>
</dbReference>
<evidence type="ECO:0000259" key="5">
    <source>
        <dbReference type="PROSITE" id="PS51677"/>
    </source>
</evidence>
<dbReference type="Gene3D" id="3.20.20.370">
    <property type="entry name" value="Glycoside hydrolase/deacetylase"/>
    <property type="match status" value="1"/>
</dbReference>
<name>A0A934V130_9PROT</name>
<dbReference type="CDD" id="cd10977">
    <property type="entry name" value="CE4_PuuE_SpCDA1"/>
    <property type="match status" value="1"/>
</dbReference>
<dbReference type="Proteomes" id="UP000778970">
    <property type="component" value="Unassembled WGS sequence"/>
</dbReference>
<dbReference type="EMBL" id="NRRE01000026">
    <property type="protein sequence ID" value="MBK1698155.1"/>
    <property type="molecule type" value="Genomic_DNA"/>
</dbReference>
<dbReference type="PANTHER" id="PTHR43123:SF1">
    <property type="entry name" value="POLYSACCHARIDE DEACETYLASE-RELATED"/>
    <property type="match status" value="1"/>
</dbReference>
<reference evidence="6" key="1">
    <citation type="submission" date="2017-08" db="EMBL/GenBank/DDBJ databases">
        <authorList>
            <person name="Imhoff J.F."/>
            <person name="Rahn T."/>
            <person name="Kuenzel S."/>
            <person name="Neulinger S.C."/>
        </authorList>
    </citation>
    <scope>NUCLEOTIDE SEQUENCE</scope>
    <source>
        <strain evidence="6">DSM 9154</strain>
    </source>
</reference>
<proteinExistence type="inferred from homology"/>
<dbReference type="PROSITE" id="PS51677">
    <property type="entry name" value="NODB"/>
    <property type="match status" value="1"/>
</dbReference>
<dbReference type="GO" id="GO:0005975">
    <property type="term" value="P:carbohydrate metabolic process"/>
    <property type="evidence" value="ECO:0007669"/>
    <property type="project" value="InterPro"/>
</dbReference>
<organism evidence="6 7">
    <name type="scientific">Rhodovibrio salinarum</name>
    <dbReference type="NCBI Taxonomy" id="1087"/>
    <lineage>
        <taxon>Bacteria</taxon>
        <taxon>Pseudomonadati</taxon>
        <taxon>Pseudomonadota</taxon>
        <taxon>Alphaproteobacteria</taxon>
        <taxon>Rhodospirillales</taxon>
        <taxon>Rhodovibrionaceae</taxon>
        <taxon>Rhodovibrio</taxon>
    </lineage>
</organism>
<evidence type="ECO:0000313" key="6">
    <source>
        <dbReference type="EMBL" id="MBK1698155.1"/>
    </source>
</evidence>
<evidence type="ECO:0000256" key="2">
    <source>
        <dbReference type="ARBA" id="ARBA00010973"/>
    </source>
</evidence>
<evidence type="ECO:0000256" key="3">
    <source>
        <dbReference type="ARBA" id="ARBA00020071"/>
    </source>
</evidence>
<keyword evidence="7" id="KW-1185">Reference proteome</keyword>
<comment type="caution">
    <text evidence="6">The sequence shown here is derived from an EMBL/GenBank/DDBJ whole genome shotgun (WGS) entry which is preliminary data.</text>
</comment>
<comment type="similarity">
    <text evidence="2">Belongs to the polysaccharide deacetylase family.</text>
</comment>
<dbReference type="SUPFAM" id="SSF88713">
    <property type="entry name" value="Glycoside hydrolase/deacetylase"/>
    <property type="match status" value="1"/>
</dbReference>
<gene>
    <name evidence="6" type="ORF">CKO21_12985</name>
</gene>
<feature type="domain" description="NodB homology" evidence="5">
    <location>
        <begin position="80"/>
        <end position="298"/>
    </location>
</feature>
<comment type="function">
    <text evidence="1">Is involved in generating a small heat-stable compound (Nod), an acylated oligomer of N-acetylglucosamine, that stimulates mitosis in various plant protoplasts.</text>
</comment>
<dbReference type="Pfam" id="PF01522">
    <property type="entry name" value="Polysacc_deac_1"/>
    <property type="match status" value="1"/>
</dbReference>
<dbReference type="InterPro" id="IPR017625">
    <property type="entry name" value="PuuE"/>
</dbReference>
<dbReference type="NCBIfam" id="TIGR03212">
    <property type="entry name" value="uraD_N-term-dom"/>
    <property type="match status" value="1"/>
</dbReference>